<keyword evidence="7" id="KW-1185">Reference proteome</keyword>
<dbReference type="EMBL" id="JAENBO010000001">
    <property type="protein sequence ID" value="MBJ8325402.1"/>
    <property type="molecule type" value="Genomic_DNA"/>
</dbReference>
<dbReference type="PANTHER" id="PTHR43179">
    <property type="entry name" value="RHAMNOSYLTRANSFERASE WBBL"/>
    <property type="match status" value="1"/>
</dbReference>
<accession>A0ABS0ZHD5</accession>
<feature type="domain" description="Glycosyltransferase 2-like" evidence="5">
    <location>
        <begin position="9"/>
        <end position="176"/>
    </location>
</feature>
<gene>
    <name evidence="6" type="ORF">JHK62_01745</name>
</gene>
<organism evidence="6 7">
    <name type="scientific">Streptococcus pacificus</name>
    <dbReference type="NCBI Taxonomy" id="2740577"/>
    <lineage>
        <taxon>Bacteria</taxon>
        <taxon>Bacillati</taxon>
        <taxon>Bacillota</taxon>
        <taxon>Bacilli</taxon>
        <taxon>Lactobacillales</taxon>
        <taxon>Streptococcaceae</taxon>
        <taxon>Streptococcus</taxon>
    </lineage>
</organism>
<keyword evidence="4" id="KW-0808">Transferase</keyword>
<keyword evidence="3" id="KW-0328">Glycosyltransferase</keyword>
<proteinExistence type="inferred from homology"/>
<dbReference type="InterPro" id="IPR001173">
    <property type="entry name" value="Glyco_trans_2-like"/>
</dbReference>
<name>A0ABS0ZHD5_9STRE</name>
<evidence type="ECO:0000313" key="6">
    <source>
        <dbReference type="EMBL" id="MBJ8325402.1"/>
    </source>
</evidence>
<evidence type="ECO:0000256" key="4">
    <source>
        <dbReference type="ARBA" id="ARBA00022679"/>
    </source>
</evidence>
<evidence type="ECO:0000256" key="3">
    <source>
        <dbReference type="ARBA" id="ARBA00022676"/>
    </source>
</evidence>
<dbReference type="InterPro" id="IPR029044">
    <property type="entry name" value="Nucleotide-diphossugar_trans"/>
</dbReference>
<evidence type="ECO:0000259" key="5">
    <source>
        <dbReference type="Pfam" id="PF00535"/>
    </source>
</evidence>
<dbReference type="Proteomes" id="UP000653045">
    <property type="component" value="Unassembled WGS sequence"/>
</dbReference>
<dbReference type="RefSeq" id="WP_199574958.1">
    <property type="nucleotide sequence ID" value="NZ_JAENBO010000001.1"/>
</dbReference>
<dbReference type="SUPFAM" id="SSF53448">
    <property type="entry name" value="Nucleotide-diphospho-sugar transferases"/>
    <property type="match status" value="1"/>
</dbReference>
<comment type="similarity">
    <text evidence="2">Belongs to the glycosyltransferase 2 family.</text>
</comment>
<dbReference type="Gene3D" id="3.90.550.10">
    <property type="entry name" value="Spore Coat Polysaccharide Biosynthesis Protein SpsA, Chain A"/>
    <property type="match status" value="1"/>
</dbReference>
<comment type="caution">
    <text evidence="6">The sequence shown here is derived from an EMBL/GenBank/DDBJ whole genome shotgun (WGS) entry which is preliminary data.</text>
</comment>
<dbReference type="Pfam" id="PF00535">
    <property type="entry name" value="Glycos_transf_2"/>
    <property type="match status" value="1"/>
</dbReference>
<evidence type="ECO:0000256" key="2">
    <source>
        <dbReference type="ARBA" id="ARBA00006739"/>
    </source>
</evidence>
<sequence>MICYLILHYIAKEETIKCINSLKEKDSNNIKIIVVDNASPNNSGEELLSLYKNDSMVEVLLNSENSGFASGNNFGYKYIKDNYKPDFIVIMNNDVEISTENFSSKLNKVYDEEKFHILGPDVFSTTYNLHQSPKRLKNYSYEEIKALNNHFYRQSNDLLKIKIKSIIKSFSPLRNFIYRYRNNKLNIDFSKKYYNVPLHGAFVVFSKDYFEKEEFAFQPGTFFYYEMEILDYICTQKEYKTIYCPELKVLHHQNISTNIVYNSMLKKTIFANRCNYDSTKVFLEVMESYMNKGVK</sequence>
<comment type="pathway">
    <text evidence="1">Cell wall biogenesis; cell wall polysaccharide biosynthesis.</text>
</comment>
<reference evidence="6 7" key="1">
    <citation type="journal article" date="2021" name="Int. J. Syst. Evol. Microbiol.">
        <title>Streptococcus vicugnae sp. nov., isolated from faeces of alpacas (Vicugna pacos) and cattle (Bos taurus), Streptococcus zalophi sp. nov., and Streptococcus pacificus sp. nov., isolated from respiratory tract of California sea lions (Zalophus californianus).</title>
        <authorList>
            <person name="Volokhov D.V."/>
            <person name="Zagorodnyaya T.A."/>
            <person name="Shen Z."/>
            <person name="Blom J."/>
            <person name="Furtak V.A."/>
            <person name="Eisenberg T."/>
            <person name="Fan P."/>
            <person name="Jeong K.C."/>
            <person name="Gao Y."/>
            <person name="Zhang S."/>
            <person name="Amselle M."/>
        </authorList>
    </citation>
    <scope>NUCLEOTIDE SEQUENCE [LARGE SCALE GENOMIC DNA]</scope>
    <source>
        <strain evidence="6 7">CSL7591</strain>
    </source>
</reference>
<protein>
    <submittedName>
        <fullName evidence="6">Glycosyltransferase family 2 protein</fullName>
    </submittedName>
</protein>
<evidence type="ECO:0000256" key="1">
    <source>
        <dbReference type="ARBA" id="ARBA00004776"/>
    </source>
</evidence>
<evidence type="ECO:0000313" key="7">
    <source>
        <dbReference type="Proteomes" id="UP000653045"/>
    </source>
</evidence>
<dbReference type="PANTHER" id="PTHR43179:SF12">
    <property type="entry name" value="GALACTOFURANOSYLTRANSFERASE GLFT2"/>
    <property type="match status" value="1"/>
</dbReference>